<dbReference type="EMBL" id="JAHMHS010000008">
    <property type="protein sequence ID" value="KAK1730124.1"/>
    <property type="molecule type" value="Genomic_DNA"/>
</dbReference>
<feature type="compositionally biased region" description="Basic residues" evidence="1">
    <location>
        <begin position="194"/>
        <end position="203"/>
    </location>
</feature>
<comment type="caution">
    <text evidence="2">The sequence shown here is derived from an EMBL/GenBank/DDBJ whole genome shotgun (WGS) entry which is preliminary data.</text>
</comment>
<dbReference type="Proteomes" id="UP001244207">
    <property type="component" value="Unassembled WGS sequence"/>
</dbReference>
<keyword evidence="3" id="KW-1185">Reference proteome</keyword>
<feature type="region of interest" description="Disordered" evidence="1">
    <location>
        <begin position="169"/>
        <end position="203"/>
    </location>
</feature>
<evidence type="ECO:0000313" key="3">
    <source>
        <dbReference type="Proteomes" id="UP001244207"/>
    </source>
</evidence>
<evidence type="ECO:0000256" key="1">
    <source>
        <dbReference type="SAM" id="MobiDB-lite"/>
    </source>
</evidence>
<name>A0AAD8XMP8_GLOAC</name>
<dbReference type="GeneID" id="85386898"/>
<proteinExistence type="predicted"/>
<feature type="region of interest" description="Disordered" evidence="1">
    <location>
        <begin position="38"/>
        <end position="63"/>
    </location>
</feature>
<organism evidence="2 3">
    <name type="scientific">Glomerella acutata</name>
    <name type="common">Colletotrichum acutatum</name>
    <dbReference type="NCBI Taxonomy" id="27357"/>
    <lineage>
        <taxon>Eukaryota</taxon>
        <taxon>Fungi</taxon>
        <taxon>Dikarya</taxon>
        <taxon>Ascomycota</taxon>
        <taxon>Pezizomycotina</taxon>
        <taxon>Sordariomycetes</taxon>
        <taxon>Hypocreomycetidae</taxon>
        <taxon>Glomerellales</taxon>
        <taxon>Glomerellaceae</taxon>
        <taxon>Colletotrichum</taxon>
        <taxon>Colletotrichum acutatum species complex</taxon>
    </lineage>
</organism>
<protein>
    <submittedName>
        <fullName evidence="2">Uncharacterized protein</fullName>
    </submittedName>
</protein>
<dbReference type="RefSeq" id="XP_060370179.1">
    <property type="nucleotide sequence ID" value="XM_060502999.1"/>
</dbReference>
<accession>A0AAD8XMP8</accession>
<reference evidence="2" key="1">
    <citation type="submission" date="2021-12" db="EMBL/GenBank/DDBJ databases">
        <title>Comparative genomics, transcriptomics and evolutionary studies reveal genomic signatures of adaptation to plant cell wall in hemibiotrophic fungi.</title>
        <authorList>
            <consortium name="DOE Joint Genome Institute"/>
            <person name="Baroncelli R."/>
            <person name="Diaz J.F."/>
            <person name="Benocci T."/>
            <person name="Peng M."/>
            <person name="Battaglia E."/>
            <person name="Haridas S."/>
            <person name="Andreopoulos W."/>
            <person name="Labutti K."/>
            <person name="Pangilinan J."/>
            <person name="Floch G.L."/>
            <person name="Makela M.R."/>
            <person name="Henrissat B."/>
            <person name="Grigoriev I.V."/>
            <person name="Crouch J.A."/>
            <person name="De Vries R.P."/>
            <person name="Sukno S.A."/>
            <person name="Thon M.R."/>
        </authorList>
    </citation>
    <scope>NUCLEOTIDE SEQUENCE</scope>
    <source>
        <strain evidence="2">CBS 112980</strain>
    </source>
</reference>
<sequence>MLIREASDAPAIIDRLLRCPVPNFHPNRTFNRKTLNRKVGRPQNATSNSQLHVAGEKPAAVPTENSRDDLVAWEAGIHVNSYHRGKYCARYGCIRPTTSISELPFAAISCSHRYTRHQNLKLQLQLTLKLLLPNKAHAQFSSFHPEITVRDRHPPKFLGSRERIKRREDMYNRKPYSDGGTYVSVHLPSSTNNHSKKKLRQPE</sequence>
<dbReference type="AlphaFoldDB" id="A0AAD8XMP8"/>
<evidence type="ECO:0000313" key="2">
    <source>
        <dbReference type="EMBL" id="KAK1730124.1"/>
    </source>
</evidence>
<gene>
    <name evidence="2" type="ORF">BDZ83DRAFT_423831</name>
</gene>